<reference evidence="2 3" key="1">
    <citation type="submission" date="2021-03" db="EMBL/GenBank/DDBJ databases">
        <title>Caproiciproducens sp. nov. isolated from feces of cow.</title>
        <authorList>
            <person name="Choi J.-Y."/>
        </authorList>
    </citation>
    <scope>NUCLEOTIDE SEQUENCE [LARGE SCALE GENOMIC DNA]</scope>
    <source>
        <strain evidence="2 3">AGMB10547</strain>
    </source>
</reference>
<comment type="caution">
    <text evidence="2">The sequence shown here is derived from an EMBL/GenBank/DDBJ whole genome shotgun (WGS) entry which is preliminary data.</text>
</comment>
<evidence type="ECO:0000313" key="2">
    <source>
        <dbReference type="EMBL" id="MBW7572286.1"/>
    </source>
</evidence>
<feature type="region of interest" description="Disordered" evidence="1">
    <location>
        <begin position="1"/>
        <end position="103"/>
    </location>
</feature>
<protein>
    <submittedName>
        <fullName evidence="2">Uncharacterized protein</fullName>
    </submittedName>
</protein>
<feature type="compositionally biased region" description="Low complexity" evidence="1">
    <location>
        <begin position="1"/>
        <end position="21"/>
    </location>
</feature>
<evidence type="ECO:0000256" key="1">
    <source>
        <dbReference type="SAM" id="MobiDB-lite"/>
    </source>
</evidence>
<gene>
    <name evidence="2" type="ORF">J5W02_05610</name>
</gene>
<dbReference type="EMBL" id="JAGFNZ010000002">
    <property type="protein sequence ID" value="MBW7572286.1"/>
    <property type="molecule type" value="Genomic_DNA"/>
</dbReference>
<name>A0ABS7DMG1_9FIRM</name>
<sequence>MPEPQMIQPEPAAEPEAALKPAPEEPEPQNLPEVPTVNESAVSQLEMILPETKPETKAKPSGKTRSGKSASAKSTASKNTVVKEKGTAKRQTGNTRGQKKNNP</sequence>
<keyword evidence="3" id="KW-1185">Reference proteome</keyword>
<evidence type="ECO:0000313" key="3">
    <source>
        <dbReference type="Proteomes" id="UP000719942"/>
    </source>
</evidence>
<dbReference type="Proteomes" id="UP000719942">
    <property type="component" value="Unassembled WGS sequence"/>
</dbReference>
<accession>A0ABS7DMG1</accession>
<feature type="compositionally biased region" description="Low complexity" evidence="1">
    <location>
        <begin position="67"/>
        <end position="78"/>
    </location>
</feature>
<proteinExistence type="predicted"/>
<organism evidence="2 3">
    <name type="scientific">Caproiciproducens faecalis</name>
    <dbReference type="NCBI Taxonomy" id="2820301"/>
    <lineage>
        <taxon>Bacteria</taxon>
        <taxon>Bacillati</taxon>
        <taxon>Bacillota</taxon>
        <taxon>Clostridia</taxon>
        <taxon>Eubacteriales</taxon>
        <taxon>Acutalibacteraceae</taxon>
        <taxon>Caproiciproducens</taxon>
    </lineage>
</organism>